<dbReference type="InterPro" id="IPR010982">
    <property type="entry name" value="Lambda_DNA-bd_dom_sf"/>
</dbReference>
<dbReference type="PANTHER" id="PTHR46558:SF11">
    <property type="entry name" value="HTH-TYPE TRANSCRIPTIONAL REGULATOR XRE"/>
    <property type="match status" value="1"/>
</dbReference>
<accession>A0A174RQA5</accession>
<dbReference type="GO" id="GO:0003677">
    <property type="term" value="F:DNA binding"/>
    <property type="evidence" value="ECO:0007669"/>
    <property type="project" value="UniProtKB-KW"/>
</dbReference>
<keyword evidence="1" id="KW-0238">DNA-binding</keyword>
<dbReference type="CDD" id="cd00093">
    <property type="entry name" value="HTH_XRE"/>
    <property type="match status" value="1"/>
</dbReference>
<proteinExistence type="predicted"/>
<dbReference type="EMBL" id="CZBA01000018">
    <property type="protein sequence ID" value="CUP84519.1"/>
    <property type="molecule type" value="Genomic_DNA"/>
</dbReference>
<evidence type="ECO:0000313" key="3">
    <source>
        <dbReference type="EMBL" id="CUP84519.1"/>
    </source>
</evidence>
<dbReference type="Pfam" id="PF01381">
    <property type="entry name" value="HTH_3"/>
    <property type="match status" value="1"/>
</dbReference>
<dbReference type="Proteomes" id="UP000095413">
    <property type="component" value="Unassembled WGS sequence"/>
</dbReference>
<organism evidence="3 4">
    <name type="scientific">Blautia obeum</name>
    <dbReference type="NCBI Taxonomy" id="40520"/>
    <lineage>
        <taxon>Bacteria</taxon>
        <taxon>Bacillati</taxon>
        <taxon>Bacillota</taxon>
        <taxon>Clostridia</taxon>
        <taxon>Lachnospirales</taxon>
        <taxon>Lachnospiraceae</taxon>
        <taxon>Blautia</taxon>
    </lineage>
</organism>
<dbReference type="SUPFAM" id="SSF47413">
    <property type="entry name" value="lambda repressor-like DNA-binding domains"/>
    <property type="match status" value="1"/>
</dbReference>
<dbReference type="AlphaFoldDB" id="A0A174RQA5"/>
<gene>
    <name evidence="3" type="primary">immR_6</name>
    <name evidence="3" type="ORF">ERS852533_02759</name>
</gene>
<name>A0A174RQA5_9FIRM</name>
<sequence length="103" mass="11885">MIDSLGYRLKQLRQERKLKQGQVADIIGVNKRQISAYENDSRQPSYDILIRLAVLYHVSTDYLLGFQVSNRTLDVSGLTRAEYTMIADLVESMSEKNKKLEDM</sequence>
<dbReference type="GeneID" id="96229484"/>
<reference evidence="3 4" key="1">
    <citation type="submission" date="2015-09" db="EMBL/GenBank/DDBJ databases">
        <authorList>
            <consortium name="Pathogen Informatics"/>
        </authorList>
    </citation>
    <scope>NUCLEOTIDE SEQUENCE [LARGE SCALE GENOMIC DNA]</scope>
    <source>
        <strain evidence="3 4">2789STDY5834921</strain>
    </source>
</reference>
<protein>
    <submittedName>
        <fullName evidence="3">HTH-type transcriptional regulator immR</fullName>
    </submittedName>
</protein>
<dbReference type="RefSeq" id="WP_055056623.1">
    <property type="nucleotide sequence ID" value="NZ_CZBA01000018.1"/>
</dbReference>
<dbReference type="PROSITE" id="PS50943">
    <property type="entry name" value="HTH_CROC1"/>
    <property type="match status" value="1"/>
</dbReference>
<dbReference type="Gene3D" id="1.10.260.40">
    <property type="entry name" value="lambda repressor-like DNA-binding domains"/>
    <property type="match status" value="1"/>
</dbReference>
<feature type="domain" description="HTH cro/C1-type" evidence="2">
    <location>
        <begin position="9"/>
        <end position="63"/>
    </location>
</feature>
<dbReference type="OrthoDB" id="9805856at2"/>
<evidence type="ECO:0000256" key="1">
    <source>
        <dbReference type="ARBA" id="ARBA00023125"/>
    </source>
</evidence>
<evidence type="ECO:0000259" key="2">
    <source>
        <dbReference type="PROSITE" id="PS50943"/>
    </source>
</evidence>
<evidence type="ECO:0000313" key="4">
    <source>
        <dbReference type="Proteomes" id="UP000095413"/>
    </source>
</evidence>
<dbReference type="PANTHER" id="PTHR46558">
    <property type="entry name" value="TRACRIPTIONAL REGULATORY PROTEIN-RELATED-RELATED"/>
    <property type="match status" value="1"/>
</dbReference>
<dbReference type="SMART" id="SM00530">
    <property type="entry name" value="HTH_XRE"/>
    <property type="match status" value="1"/>
</dbReference>
<dbReference type="InterPro" id="IPR001387">
    <property type="entry name" value="Cro/C1-type_HTH"/>
</dbReference>